<reference evidence="2" key="1">
    <citation type="journal article" date="2016" name="Nat. Genet.">
        <title>A high-quality carrot genome assembly provides new insights into carotenoid accumulation and asterid genome evolution.</title>
        <authorList>
            <person name="Iorizzo M."/>
            <person name="Ellison S."/>
            <person name="Senalik D."/>
            <person name="Zeng P."/>
            <person name="Satapoomin P."/>
            <person name="Huang J."/>
            <person name="Bowman M."/>
            <person name="Iovene M."/>
            <person name="Sanseverino W."/>
            <person name="Cavagnaro P."/>
            <person name="Yildiz M."/>
            <person name="Macko-Podgorni A."/>
            <person name="Moranska E."/>
            <person name="Grzebelus E."/>
            <person name="Grzebelus D."/>
            <person name="Ashrafi H."/>
            <person name="Zheng Z."/>
            <person name="Cheng S."/>
            <person name="Spooner D."/>
            <person name="Van Deynze A."/>
            <person name="Simon P."/>
        </authorList>
    </citation>
    <scope>NUCLEOTIDE SEQUENCE</scope>
    <source>
        <tissue evidence="2">Leaf</tissue>
    </source>
</reference>
<dbReference type="Proteomes" id="UP000077755">
    <property type="component" value="Chromosome 5"/>
</dbReference>
<organism evidence="2 3">
    <name type="scientific">Daucus carota subsp. sativus</name>
    <name type="common">Carrot</name>
    <dbReference type="NCBI Taxonomy" id="79200"/>
    <lineage>
        <taxon>Eukaryota</taxon>
        <taxon>Viridiplantae</taxon>
        <taxon>Streptophyta</taxon>
        <taxon>Embryophyta</taxon>
        <taxon>Tracheophyta</taxon>
        <taxon>Spermatophyta</taxon>
        <taxon>Magnoliopsida</taxon>
        <taxon>eudicotyledons</taxon>
        <taxon>Gunneridae</taxon>
        <taxon>Pentapetalae</taxon>
        <taxon>asterids</taxon>
        <taxon>campanulids</taxon>
        <taxon>Apiales</taxon>
        <taxon>Apiaceae</taxon>
        <taxon>Apioideae</taxon>
        <taxon>Scandiceae</taxon>
        <taxon>Daucinae</taxon>
        <taxon>Daucus</taxon>
        <taxon>Daucus sect. Daucus</taxon>
    </lineage>
</organism>
<dbReference type="EMBL" id="CP093347">
    <property type="protein sequence ID" value="WOH00349.1"/>
    <property type="molecule type" value="Genomic_DNA"/>
</dbReference>
<protein>
    <recommendedName>
        <fullName evidence="1">PB1-like domain-containing protein</fullName>
    </recommendedName>
</protein>
<dbReference type="Gramene" id="KZM93991">
    <property type="protein sequence ID" value="KZM93991"/>
    <property type="gene ID" value="DCAR_017236"/>
</dbReference>
<dbReference type="AlphaFoldDB" id="A0A164Y538"/>
<evidence type="ECO:0000313" key="3">
    <source>
        <dbReference type="Proteomes" id="UP000077755"/>
    </source>
</evidence>
<dbReference type="Pfam" id="PF26130">
    <property type="entry name" value="PB1-like"/>
    <property type="match status" value="1"/>
</dbReference>
<gene>
    <name evidence="2" type="ORF">DCAR_0519708</name>
</gene>
<reference evidence="2" key="2">
    <citation type="submission" date="2022-03" db="EMBL/GenBank/DDBJ databases">
        <title>Draft title - Genomic analysis of global carrot germplasm unveils the trajectory of domestication and the origin of high carotenoid orange carrot.</title>
        <authorList>
            <person name="Iorizzo M."/>
            <person name="Ellison S."/>
            <person name="Senalik D."/>
            <person name="Macko-Podgorni A."/>
            <person name="Grzebelus D."/>
            <person name="Bostan H."/>
            <person name="Rolling W."/>
            <person name="Curaba J."/>
            <person name="Simon P."/>
        </authorList>
    </citation>
    <scope>NUCLEOTIDE SEQUENCE</scope>
    <source>
        <tissue evidence="2">Leaf</tissue>
    </source>
</reference>
<keyword evidence="3" id="KW-1185">Reference proteome</keyword>
<sequence>MSSRVSIELHHHGDFTPNAFKGNAGYVGGTVDTIDIQDPNKLTMYDLNKYALKYGCSRTDFLYFLCDGHSFNKGIRLLYDDESVRKMISLSLRYKKIKIFVDHQKRFQNRGDKDDDIGGSVSNPGDWVEEEDEGHVDVLTVLLNVD</sequence>
<evidence type="ECO:0000259" key="1">
    <source>
        <dbReference type="Pfam" id="PF26130"/>
    </source>
</evidence>
<evidence type="ECO:0000313" key="2">
    <source>
        <dbReference type="EMBL" id="WOH00349.1"/>
    </source>
</evidence>
<feature type="domain" description="PB1-like" evidence="1">
    <location>
        <begin position="1"/>
        <end position="103"/>
    </location>
</feature>
<dbReference type="InterPro" id="IPR058594">
    <property type="entry name" value="PB1-like_dom_pln"/>
</dbReference>
<name>A0A164Y538_DAUCS</name>
<proteinExistence type="predicted"/>
<accession>A0A164Y538</accession>